<gene>
    <name evidence="1" type="ORF">NAF29_17165</name>
</gene>
<evidence type="ECO:0008006" key="3">
    <source>
        <dbReference type="Google" id="ProtNLM"/>
    </source>
</evidence>
<evidence type="ECO:0000313" key="2">
    <source>
        <dbReference type="Proteomes" id="UP001165393"/>
    </source>
</evidence>
<evidence type="ECO:0000313" key="1">
    <source>
        <dbReference type="EMBL" id="MCM2681381.1"/>
    </source>
</evidence>
<dbReference type="Proteomes" id="UP001165393">
    <property type="component" value="Unassembled WGS sequence"/>
</dbReference>
<dbReference type="RefSeq" id="WP_251262862.1">
    <property type="nucleotide sequence ID" value="NZ_JAMQGP010000010.1"/>
</dbReference>
<dbReference type="Pfam" id="PF01633">
    <property type="entry name" value="Choline_kinase"/>
    <property type="match status" value="1"/>
</dbReference>
<keyword evidence="2" id="KW-1185">Reference proteome</keyword>
<dbReference type="InterPro" id="IPR011009">
    <property type="entry name" value="Kinase-like_dom_sf"/>
</dbReference>
<comment type="caution">
    <text evidence="1">The sequence shown here is derived from an EMBL/GenBank/DDBJ whole genome shotgun (WGS) entry which is preliminary data.</text>
</comment>
<name>A0AA41WBY7_9GAMM</name>
<dbReference type="EMBL" id="JAMQGP010000010">
    <property type="protein sequence ID" value="MCM2681381.1"/>
    <property type="molecule type" value="Genomic_DNA"/>
</dbReference>
<protein>
    <recommendedName>
        <fullName evidence="3">Aminoglycoside phosphotransferase domain-containing protein</fullName>
    </recommendedName>
</protein>
<organism evidence="1 2">
    <name type="scientific">Echinimonas agarilytica</name>
    <dbReference type="NCBI Taxonomy" id="1215918"/>
    <lineage>
        <taxon>Bacteria</taxon>
        <taxon>Pseudomonadati</taxon>
        <taxon>Pseudomonadota</taxon>
        <taxon>Gammaproteobacteria</taxon>
        <taxon>Alteromonadales</taxon>
        <taxon>Echinimonadaceae</taxon>
        <taxon>Echinimonas</taxon>
    </lineage>
</organism>
<reference evidence="1 2" key="1">
    <citation type="journal article" date="2013" name="Antonie Van Leeuwenhoek">
        <title>Echinimonas agarilytica gen. nov., sp. nov., a new gammaproteobacterium isolated from the sea urchin Strongylocentrotus intermedius.</title>
        <authorList>
            <person name="Nedashkovskaya O.I."/>
            <person name="Stenkova A.M."/>
            <person name="Zhukova N.V."/>
            <person name="Van Trappen S."/>
            <person name="Lee J.S."/>
            <person name="Kim S.B."/>
        </authorList>
    </citation>
    <scope>NUCLEOTIDE SEQUENCE [LARGE SCALE GENOMIC DNA]</scope>
    <source>
        <strain evidence="1 2">KMM 6351</strain>
    </source>
</reference>
<sequence>MLTPEQCLKKSGLQGDWVIRSIDQGLSHSHYKVVAHEGREVRAVYAMRIYQTHDRPWLDHSHELNVLTQASNLGLAPQLIYRSADDNFFISEFIEHRPLKVCTEGSALSFEQGRLLLAQLRQMTIERKMSMAERYTQYVLKARQLRPSVIHDPKFIHVCSVADRALSVLNLSQWQWQPVFLDWHEQNLLYTPQNLYLIDYEYCCLSALPLEMASLYESRLFDDHQWHQLKQWMEVTYNETVSELQLHAARILYLAMCYVWYIASDVNAEQDFPEILARIARLTEDK</sequence>
<accession>A0AA41WBY7</accession>
<dbReference type="SUPFAM" id="SSF56112">
    <property type="entry name" value="Protein kinase-like (PK-like)"/>
    <property type="match status" value="1"/>
</dbReference>
<dbReference type="Gene3D" id="3.90.1200.10">
    <property type="match status" value="1"/>
</dbReference>
<dbReference type="Gene3D" id="3.30.200.20">
    <property type="entry name" value="Phosphorylase Kinase, domain 1"/>
    <property type="match status" value="1"/>
</dbReference>
<proteinExistence type="predicted"/>
<dbReference type="AlphaFoldDB" id="A0AA41WBY7"/>